<dbReference type="PANTHER" id="PTHR22684:SF0">
    <property type="entry name" value="RIBOSOME QUALITY CONTROL COMPLEX SUBUNIT TCF25"/>
    <property type="match status" value="1"/>
</dbReference>
<accession>A0A814BVG1</accession>
<protein>
    <submittedName>
        <fullName evidence="2">Uncharacterized protein</fullName>
    </submittedName>
</protein>
<dbReference type="PANTHER" id="PTHR22684">
    <property type="entry name" value="NULP1-RELATED"/>
    <property type="match status" value="1"/>
</dbReference>
<evidence type="ECO:0000313" key="2">
    <source>
        <dbReference type="EMBL" id="CAF0935262.1"/>
    </source>
</evidence>
<gene>
    <name evidence="2" type="ORF">GPM918_LOCUS10405</name>
    <name evidence="3" type="ORF">SRO942_LOCUS10406</name>
</gene>
<proteinExistence type="predicted"/>
<dbReference type="Proteomes" id="UP000681722">
    <property type="component" value="Unassembled WGS sequence"/>
</dbReference>
<comment type="caution">
    <text evidence="2">The sequence shown here is derived from an EMBL/GenBank/DDBJ whole genome shotgun (WGS) entry which is preliminary data.</text>
</comment>
<dbReference type="EMBL" id="CAJNOQ010002049">
    <property type="protein sequence ID" value="CAF0935262.1"/>
    <property type="molecule type" value="Genomic_DNA"/>
</dbReference>
<dbReference type="Proteomes" id="UP000663829">
    <property type="component" value="Unassembled WGS sequence"/>
</dbReference>
<feature type="region of interest" description="Disordered" evidence="1">
    <location>
        <begin position="327"/>
        <end position="357"/>
    </location>
</feature>
<feature type="compositionally biased region" description="Acidic residues" evidence="1">
    <location>
        <begin position="344"/>
        <end position="357"/>
    </location>
</feature>
<evidence type="ECO:0000313" key="4">
    <source>
        <dbReference type="Proteomes" id="UP000663829"/>
    </source>
</evidence>
<dbReference type="AlphaFoldDB" id="A0A814BVG1"/>
<organism evidence="2 4">
    <name type="scientific">Didymodactylos carnosus</name>
    <dbReference type="NCBI Taxonomy" id="1234261"/>
    <lineage>
        <taxon>Eukaryota</taxon>
        <taxon>Metazoa</taxon>
        <taxon>Spiralia</taxon>
        <taxon>Gnathifera</taxon>
        <taxon>Rotifera</taxon>
        <taxon>Eurotatoria</taxon>
        <taxon>Bdelloidea</taxon>
        <taxon>Philodinida</taxon>
        <taxon>Philodinidae</taxon>
        <taxon>Didymodactylos</taxon>
    </lineage>
</organism>
<sequence length="357" mass="41343">MLHGHLHEKSALVYTSEQPSCVVTRETSVALEVYPIQDPLAILLIIDYYALRSEEYDFLLKFYNEQNNRLNLDGLPNFAYSISLALYHQSKQTKDQSQANLKLQEALLRFPSTFKYLLDKMSIQPDRNVEKNKYFSQSYYSETDALKCVQTLYAIRCSNEWKISDVIEFLRQNVNETIRIIEQNDSTTKEYLKKRETNYRKTPVNICRHIVLSESNEIRGFLPTDLQNGQTFYSFDPFPPKDSTSCYQRPERPDLRISNSYNRLGMFVRSLIPGFNLDNFLVPQANGNNNERGAVGGMEENNDIGMLNAIQESIRDFIRDIGIAQPVQQQQQNEGDANHGQDNDHDDDDDNQSLEFD</sequence>
<evidence type="ECO:0000256" key="1">
    <source>
        <dbReference type="SAM" id="MobiDB-lite"/>
    </source>
</evidence>
<reference evidence="2" key="1">
    <citation type="submission" date="2021-02" db="EMBL/GenBank/DDBJ databases">
        <authorList>
            <person name="Nowell W R."/>
        </authorList>
    </citation>
    <scope>NUCLEOTIDE SEQUENCE</scope>
</reference>
<name>A0A814BVG1_9BILA</name>
<keyword evidence="4" id="KW-1185">Reference proteome</keyword>
<dbReference type="OrthoDB" id="205993at2759"/>
<dbReference type="GO" id="GO:1990112">
    <property type="term" value="C:RQC complex"/>
    <property type="evidence" value="ECO:0007669"/>
    <property type="project" value="TreeGrafter"/>
</dbReference>
<evidence type="ECO:0000313" key="3">
    <source>
        <dbReference type="EMBL" id="CAF3712603.1"/>
    </source>
</evidence>
<dbReference type="InterPro" id="IPR006994">
    <property type="entry name" value="TCF25/Rqc1"/>
</dbReference>
<dbReference type="EMBL" id="CAJOBC010002049">
    <property type="protein sequence ID" value="CAF3712603.1"/>
    <property type="molecule type" value="Genomic_DNA"/>
</dbReference>
<dbReference type="Pfam" id="PF04910">
    <property type="entry name" value="Tcf25"/>
    <property type="match status" value="1"/>
</dbReference>